<dbReference type="Gene3D" id="3.40.640.10">
    <property type="entry name" value="Type I PLP-dependent aspartate aminotransferase-like (Major domain)"/>
    <property type="match status" value="1"/>
</dbReference>
<dbReference type="Pfam" id="PF00266">
    <property type="entry name" value="Aminotran_5"/>
    <property type="match status" value="1"/>
</dbReference>
<dbReference type="Proteomes" id="UP000290288">
    <property type="component" value="Unassembled WGS sequence"/>
</dbReference>
<dbReference type="OrthoDB" id="4951845at2759"/>
<comment type="similarity">
    <text evidence="1">Belongs to the asaB hydroxylase/desaturase family.</text>
</comment>
<sequence>MPDIETILNYCVHLDSKPAFKYVYDPPDGTPKSNIEMRPYPAVVHDARGTPLEENACLDENGFKFVRHVASEKTFNDEQRVVKEYYKEIEELVKKTVPGAKRVFIWDHTIRRLEEQPNRMDKGTPRGPAKSVHIDQTYEASVARVRRHLPEEADRLLAARFRIVNVWRPIENSVAHHPLGVVNWRSVDPERDFMHTRRFYPTFEGSAFNVRHSDEHEWWYLGSQTPEECTFIKIFDSVDDGGKTARATAHSAFEDKTSPPEAPQRQSIEFELGFVNLNVGSEGALPLPVQLACDALSRQAEESPDKWKKIIRGPLTEATRQRIAPLLGANPDELVFVTTTSHSIDMVLSNFEWSSEDTIVYLTTTWKGGRGDVGYIRDKYRVNTSVFEVKFPTTSSAIIEGYRAHLRSARSNQFRGRVGQTRQPKLVALIDAICSKPGIKFPWEEMVRICREEGAYSVVDAAHCLGQQVDLNLSKTQPDFWITSCHKWFYVKRGCSLLYVPRRNHHIMKCAFPHNSYPNASTSTLQQRLEGASTRDFTSFLSVNAAFDFRLWLGGEKAINSYCHDLALAGGRRMAEIFQTDLMDESGDFTLNMINVRLPLSPSLPETHDIISYVDRKLLVEDKVYGLVFKHNGAWWARCCAQVWNEPSLARFSLTTPSSDLRFELYSLILRTMTIELQPTIPPPSGDKIILYDLPGHAASDVAWSPNTWKVRFVLNLKGLDYRTVWIEYPDIAALYQQLSIPSRENRDGKPLYGLPVIYDPSTSRYIGDSLVIAQYLEDTYPSTISPPLFPIGSRGLQAMFIDIFIQTISDPLHSITSEFAMRQLPPRSSQYYRSRREARYGCRLEDIAPVGTERRKAVWDGVRAGFKSFHKWSLVASSSQPFVTGDKPCFADFVVASYLTWFKRLLGENSPEWQELMEAENQRWFNLMKAISPWEKVDEEGLQLFRSTFKLKA</sequence>
<dbReference type="PROSITE" id="PS50404">
    <property type="entry name" value="GST_NTER"/>
    <property type="match status" value="1"/>
</dbReference>
<dbReference type="SUPFAM" id="SSF47616">
    <property type="entry name" value="GST C-terminal domain-like"/>
    <property type="match status" value="1"/>
</dbReference>
<dbReference type="PANTHER" id="PTHR34598:SF3">
    <property type="entry name" value="OXIDOREDUCTASE AN1597"/>
    <property type="match status" value="1"/>
</dbReference>
<dbReference type="SUPFAM" id="SSF53383">
    <property type="entry name" value="PLP-dependent transferases"/>
    <property type="match status" value="1"/>
</dbReference>
<proteinExistence type="inferred from homology"/>
<evidence type="ECO:0000256" key="1">
    <source>
        <dbReference type="ARBA" id="ARBA00023604"/>
    </source>
</evidence>
<gene>
    <name evidence="3" type="ORF">EST38_g2136</name>
</gene>
<dbReference type="Pfam" id="PF13409">
    <property type="entry name" value="GST_N_2"/>
    <property type="match status" value="1"/>
</dbReference>
<dbReference type="InterPro" id="IPR036249">
    <property type="entry name" value="Thioredoxin-like_sf"/>
</dbReference>
<dbReference type="InterPro" id="IPR000192">
    <property type="entry name" value="Aminotrans_V_dom"/>
</dbReference>
<protein>
    <recommendedName>
        <fullName evidence="2">GST N-terminal domain-containing protein</fullName>
    </recommendedName>
</protein>
<dbReference type="SUPFAM" id="SSF52833">
    <property type="entry name" value="Thioredoxin-like"/>
    <property type="match status" value="1"/>
</dbReference>
<dbReference type="Gene3D" id="3.40.30.10">
    <property type="entry name" value="Glutaredoxin"/>
    <property type="match status" value="1"/>
</dbReference>
<dbReference type="NCBIfam" id="NF041278">
    <property type="entry name" value="CmcJ_NvfI_EfuI"/>
    <property type="match status" value="1"/>
</dbReference>
<dbReference type="PANTHER" id="PTHR34598">
    <property type="entry name" value="BLL6449 PROTEIN"/>
    <property type="match status" value="1"/>
</dbReference>
<dbReference type="EMBL" id="SDEE01000034">
    <property type="protein sequence ID" value="RXW23718.1"/>
    <property type="molecule type" value="Genomic_DNA"/>
</dbReference>
<organism evidence="3 4">
    <name type="scientific">Candolleomyces aberdarensis</name>
    <dbReference type="NCBI Taxonomy" id="2316362"/>
    <lineage>
        <taxon>Eukaryota</taxon>
        <taxon>Fungi</taxon>
        <taxon>Dikarya</taxon>
        <taxon>Basidiomycota</taxon>
        <taxon>Agaricomycotina</taxon>
        <taxon>Agaricomycetes</taxon>
        <taxon>Agaricomycetidae</taxon>
        <taxon>Agaricales</taxon>
        <taxon>Agaricineae</taxon>
        <taxon>Psathyrellaceae</taxon>
        <taxon>Candolleomyces</taxon>
    </lineage>
</organism>
<dbReference type="InterPro" id="IPR015424">
    <property type="entry name" value="PyrdxlP-dep_Trfase"/>
</dbReference>
<reference evidence="3 4" key="1">
    <citation type="submission" date="2019-01" db="EMBL/GenBank/DDBJ databases">
        <title>Draft genome sequence of Psathyrella aberdarensis IHI B618.</title>
        <authorList>
            <person name="Buettner E."/>
            <person name="Kellner H."/>
        </authorList>
    </citation>
    <scope>NUCLEOTIDE SEQUENCE [LARGE SCALE GENOMIC DNA]</scope>
    <source>
        <strain evidence="3 4">IHI B618</strain>
    </source>
</reference>
<evidence type="ECO:0000313" key="4">
    <source>
        <dbReference type="Proteomes" id="UP000290288"/>
    </source>
</evidence>
<name>A0A4V1Q4Y6_9AGAR</name>
<accession>A0A4V1Q4Y6</accession>
<dbReference type="InterPro" id="IPR044053">
    <property type="entry name" value="AsaB-like"/>
</dbReference>
<dbReference type="InterPro" id="IPR036282">
    <property type="entry name" value="Glutathione-S-Trfase_C_sf"/>
</dbReference>
<dbReference type="Pfam" id="PF22041">
    <property type="entry name" value="GST_C_7"/>
    <property type="match status" value="1"/>
</dbReference>
<dbReference type="GO" id="GO:0016491">
    <property type="term" value="F:oxidoreductase activity"/>
    <property type="evidence" value="ECO:0007669"/>
    <property type="project" value="InterPro"/>
</dbReference>
<comment type="caution">
    <text evidence="3">The sequence shown here is derived from an EMBL/GenBank/DDBJ whole genome shotgun (WGS) entry which is preliminary data.</text>
</comment>
<dbReference type="STRING" id="2316362.A0A4V1Q4Y6"/>
<dbReference type="InterPro" id="IPR004045">
    <property type="entry name" value="Glutathione_S-Trfase_N"/>
</dbReference>
<dbReference type="InterPro" id="IPR015421">
    <property type="entry name" value="PyrdxlP-dep_Trfase_major"/>
</dbReference>
<dbReference type="InterPro" id="IPR054416">
    <property type="entry name" value="GST_UstS-like_C"/>
</dbReference>
<dbReference type="AlphaFoldDB" id="A0A4V1Q4Y6"/>
<feature type="domain" description="GST N-terminal" evidence="2">
    <location>
        <begin position="695"/>
        <end position="785"/>
    </location>
</feature>
<evidence type="ECO:0000259" key="2">
    <source>
        <dbReference type="PROSITE" id="PS50404"/>
    </source>
</evidence>
<evidence type="ECO:0000313" key="3">
    <source>
        <dbReference type="EMBL" id="RXW23718.1"/>
    </source>
</evidence>
<dbReference type="Gene3D" id="1.20.1050.10">
    <property type="match status" value="1"/>
</dbReference>
<keyword evidence="4" id="KW-1185">Reference proteome</keyword>